<evidence type="ECO:0000256" key="2">
    <source>
        <dbReference type="SAM" id="Phobius"/>
    </source>
</evidence>
<accession>A0A4S8KLL1</accession>
<name>A0A4S8KLL1_DENBC</name>
<evidence type="ECO:0000256" key="1">
    <source>
        <dbReference type="SAM" id="MobiDB-lite"/>
    </source>
</evidence>
<keyword evidence="2" id="KW-1133">Transmembrane helix</keyword>
<reference evidence="3 4" key="1">
    <citation type="journal article" date="2019" name="Nat. Ecol. Evol.">
        <title>Megaphylogeny resolves global patterns of mushroom evolution.</title>
        <authorList>
            <person name="Varga T."/>
            <person name="Krizsan K."/>
            <person name="Foldi C."/>
            <person name="Dima B."/>
            <person name="Sanchez-Garcia M."/>
            <person name="Sanchez-Ramirez S."/>
            <person name="Szollosi G.J."/>
            <person name="Szarkandi J.G."/>
            <person name="Papp V."/>
            <person name="Albert L."/>
            <person name="Andreopoulos W."/>
            <person name="Angelini C."/>
            <person name="Antonin V."/>
            <person name="Barry K.W."/>
            <person name="Bougher N.L."/>
            <person name="Buchanan P."/>
            <person name="Buyck B."/>
            <person name="Bense V."/>
            <person name="Catcheside P."/>
            <person name="Chovatia M."/>
            <person name="Cooper J."/>
            <person name="Damon W."/>
            <person name="Desjardin D."/>
            <person name="Finy P."/>
            <person name="Geml J."/>
            <person name="Haridas S."/>
            <person name="Hughes K."/>
            <person name="Justo A."/>
            <person name="Karasinski D."/>
            <person name="Kautmanova I."/>
            <person name="Kiss B."/>
            <person name="Kocsube S."/>
            <person name="Kotiranta H."/>
            <person name="LaButti K.M."/>
            <person name="Lechner B.E."/>
            <person name="Liimatainen K."/>
            <person name="Lipzen A."/>
            <person name="Lukacs Z."/>
            <person name="Mihaltcheva S."/>
            <person name="Morgado L.N."/>
            <person name="Niskanen T."/>
            <person name="Noordeloos M.E."/>
            <person name="Ohm R.A."/>
            <person name="Ortiz-Santana B."/>
            <person name="Ovrebo C."/>
            <person name="Racz N."/>
            <person name="Riley R."/>
            <person name="Savchenko A."/>
            <person name="Shiryaev A."/>
            <person name="Soop K."/>
            <person name="Spirin V."/>
            <person name="Szebenyi C."/>
            <person name="Tomsovsky M."/>
            <person name="Tulloss R.E."/>
            <person name="Uehling J."/>
            <person name="Grigoriev I.V."/>
            <person name="Vagvolgyi C."/>
            <person name="Papp T."/>
            <person name="Martin F.M."/>
            <person name="Miettinen O."/>
            <person name="Hibbett D.S."/>
            <person name="Nagy L.G."/>
        </authorList>
    </citation>
    <scope>NUCLEOTIDE SEQUENCE [LARGE SCALE GENOMIC DNA]</scope>
    <source>
        <strain evidence="3 4">CBS 962.96</strain>
    </source>
</reference>
<keyword evidence="2" id="KW-0812">Transmembrane</keyword>
<feature type="region of interest" description="Disordered" evidence="1">
    <location>
        <begin position="1"/>
        <end position="23"/>
    </location>
</feature>
<sequence>MIFSSASRTQTDGPISSDASSKPNHTPVIAGSVIAGTLVILSILLLIWRYKKKSRLHLPFTSGLQDNSKASRKVTHEVEPYDLKHMSIRYASQVHPHSVIDGNEESTVVNSPRNSVTSIVTTSPSRANENPTASDAVIEW</sequence>
<feature type="compositionally biased region" description="Polar residues" evidence="1">
    <location>
        <begin position="105"/>
        <end position="133"/>
    </location>
</feature>
<feature type="region of interest" description="Disordered" evidence="1">
    <location>
        <begin position="104"/>
        <end position="140"/>
    </location>
</feature>
<proteinExistence type="predicted"/>
<organism evidence="3 4">
    <name type="scientific">Dendrothele bispora (strain CBS 962.96)</name>
    <dbReference type="NCBI Taxonomy" id="1314807"/>
    <lineage>
        <taxon>Eukaryota</taxon>
        <taxon>Fungi</taxon>
        <taxon>Dikarya</taxon>
        <taxon>Basidiomycota</taxon>
        <taxon>Agaricomycotina</taxon>
        <taxon>Agaricomycetes</taxon>
        <taxon>Agaricomycetidae</taxon>
        <taxon>Agaricales</taxon>
        <taxon>Agaricales incertae sedis</taxon>
        <taxon>Dendrothele</taxon>
    </lineage>
</organism>
<evidence type="ECO:0000313" key="3">
    <source>
        <dbReference type="EMBL" id="THU76402.1"/>
    </source>
</evidence>
<feature type="transmembrane region" description="Helical" evidence="2">
    <location>
        <begin position="28"/>
        <end position="48"/>
    </location>
</feature>
<keyword evidence="2" id="KW-0472">Membrane</keyword>
<dbReference type="AlphaFoldDB" id="A0A4S8KLL1"/>
<evidence type="ECO:0000313" key="4">
    <source>
        <dbReference type="Proteomes" id="UP000297245"/>
    </source>
</evidence>
<gene>
    <name evidence="3" type="ORF">K435DRAFT_879265</name>
</gene>
<dbReference type="Proteomes" id="UP000297245">
    <property type="component" value="Unassembled WGS sequence"/>
</dbReference>
<dbReference type="EMBL" id="ML180940">
    <property type="protein sequence ID" value="THU76402.1"/>
    <property type="molecule type" value="Genomic_DNA"/>
</dbReference>
<protein>
    <submittedName>
        <fullName evidence="3">Uncharacterized protein</fullName>
    </submittedName>
</protein>
<keyword evidence="4" id="KW-1185">Reference proteome</keyword>